<dbReference type="InterPro" id="IPR011990">
    <property type="entry name" value="TPR-like_helical_dom_sf"/>
</dbReference>
<feature type="domain" description="MYND-type" evidence="5">
    <location>
        <begin position="316"/>
        <end position="354"/>
    </location>
</feature>
<keyword evidence="2 4" id="KW-0863">Zinc-finger</keyword>
<evidence type="ECO:0000256" key="2">
    <source>
        <dbReference type="ARBA" id="ARBA00022771"/>
    </source>
</evidence>
<keyword evidence="1" id="KW-0479">Metal-binding</keyword>
<dbReference type="GO" id="GO:0005737">
    <property type="term" value="C:cytoplasm"/>
    <property type="evidence" value="ECO:0007669"/>
    <property type="project" value="TreeGrafter"/>
</dbReference>
<dbReference type="STRING" id="139420.A0A371DKY7"/>
<dbReference type="PROSITE" id="PS50865">
    <property type="entry name" value="ZF_MYND_2"/>
    <property type="match status" value="1"/>
</dbReference>
<dbReference type="SUPFAM" id="SSF48452">
    <property type="entry name" value="TPR-like"/>
    <property type="match status" value="1"/>
</dbReference>
<dbReference type="OrthoDB" id="432970at2759"/>
<dbReference type="GO" id="GO:0016020">
    <property type="term" value="C:membrane"/>
    <property type="evidence" value="ECO:0007669"/>
    <property type="project" value="TreeGrafter"/>
</dbReference>
<dbReference type="EMBL" id="KZ857388">
    <property type="protein sequence ID" value="RDX53182.1"/>
    <property type="molecule type" value="Genomic_DNA"/>
</dbReference>
<dbReference type="InterPro" id="IPR002893">
    <property type="entry name" value="Znf_MYND"/>
</dbReference>
<accession>A0A371DKY7</accession>
<protein>
    <recommendedName>
        <fullName evidence="5">MYND-type domain-containing protein</fullName>
    </recommendedName>
</protein>
<evidence type="ECO:0000256" key="4">
    <source>
        <dbReference type="PROSITE-ProRule" id="PRU00134"/>
    </source>
</evidence>
<keyword evidence="7" id="KW-1185">Reference proteome</keyword>
<evidence type="ECO:0000313" key="7">
    <source>
        <dbReference type="Proteomes" id="UP000256964"/>
    </source>
</evidence>
<name>A0A371DKY7_9APHY</name>
<reference evidence="6 7" key="1">
    <citation type="journal article" date="2018" name="Biotechnol. Biofuels">
        <title>Integrative visual omics of the white-rot fungus Polyporus brumalis exposes the biotechnological potential of its oxidative enzymes for delignifying raw plant biomass.</title>
        <authorList>
            <person name="Miyauchi S."/>
            <person name="Rancon A."/>
            <person name="Drula E."/>
            <person name="Hage H."/>
            <person name="Chaduli D."/>
            <person name="Favel A."/>
            <person name="Grisel S."/>
            <person name="Henrissat B."/>
            <person name="Herpoel-Gimbert I."/>
            <person name="Ruiz-Duenas F.J."/>
            <person name="Chevret D."/>
            <person name="Hainaut M."/>
            <person name="Lin J."/>
            <person name="Wang M."/>
            <person name="Pangilinan J."/>
            <person name="Lipzen A."/>
            <person name="Lesage-Meessen L."/>
            <person name="Navarro D."/>
            <person name="Riley R."/>
            <person name="Grigoriev I.V."/>
            <person name="Zhou S."/>
            <person name="Raouche S."/>
            <person name="Rosso M.N."/>
        </authorList>
    </citation>
    <scope>NUCLEOTIDE SEQUENCE [LARGE SCALE GENOMIC DNA]</scope>
    <source>
        <strain evidence="6 7">BRFM 1820</strain>
    </source>
</reference>
<dbReference type="Gene3D" id="6.10.140.2220">
    <property type="match status" value="1"/>
</dbReference>
<dbReference type="AlphaFoldDB" id="A0A371DKY7"/>
<gene>
    <name evidence="6" type="ORF">OH76DRAFT_1343779</name>
</gene>
<evidence type="ECO:0000256" key="3">
    <source>
        <dbReference type="ARBA" id="ARBA00022833"/>
    </source>
</evidence>
<dbReference type="Gene3D" id="1.25.40.10">
    <property type="entry name" value="Tetratricopeptide repeat domain"/>
    <property type="match status" value="1"/>
</dbReference>
<organism evidence="6 7">
    <name type="scientific">Lentinus brumalis</name>
    <dbReference type="NCBI Taxonomy" id="2498619"/>
    <lineage>
        <taxon>Eukaryota</taxon>
        <taxon>Fungi</taxon>
        <taxon>Dikarya</taxon>
        <taxon>Basidiomycota</taxon>
        <taxon>Agaricomycotina</taxon>
        <taxon>Agaricomycetes</taxon>
        <taxon>Polyporales</taxon>
        <taxon>Polyporaceae</taxon>
        <taxon>Lentinus</taxon>
    </lineage>
</organism>
<proteinExistence type="predicted"/>
<sequence>MDKRMSAESFMGVGGGSITAESARNLRIGEDLCRKRKPNEAAPYLLKALEDPNNIDAIIQMAFLMSTINEGLELLEEGVARGRRHLIRQFGPDCFEDDRAGSRVGQFWGLLETRPYMRVLQAIVRLAFEVKDYQKAANTIIEMLRLCPGDNMGQRFWLGSVLLQAGRTADALSFAQVWLNLPRDVDWPPRGGCTFEPPSKTPLSAAASEEHKYSPCSLLYTAALASYKLWGDCDVSRQYLSVAAKANPHILVRILAKVEQPKTLNNLPRAPNGSEEAHDYLWLTQNLWMASDVWEWANNDAGAKSHILKTCSREGCHTREVRAAEFKRCGGCKEVVYCGAACQKEDWQAHKKSCKEHQKQKEFMRAMMAGRSMPRSGSGDGPIVASTDFTPNGIATTFH</sequence>
<evidence type="ECO:0000256" key="1">
    <source>
        <dbReference type="ARBA" id="ARBA00022723"/>
    </source>
</evidence>
<evidence type="ECO:0000313" key="6">
    <source>
        <dbReference type="EMBL" id="RDX53182.1"/>
    </source>
</evidence>
<dbReference type="Proteomes" id="UP000256964">
    <property type="component" value="Unassembled WGS sequence"/>
</dbReference>
<dbReference type="Pfam" id="PF01753">
    <property type="entry name" value="zf-MYND"/>
    <property type="match status" value="1"/>
</dbReference>
<evidence type="ECO:0000259" key="5">
    <source>
        <dbReference type="PROSITE" id="PS50865"/>
    </source>
</evidence>
<dbReference type="PANTHER" id="PTHR46831">
    <property type="entry name" value="ZINC FINGER MYND DOMAIN-CONTAINING PROTEIN 19"/>
    <property type="match status" value="1"/>
</dbReference>
<dbReference type="GO" id="GO:0008270">
    <property type="term" value="F:zinc ion binding"/>
    <property type="evidence" value="ECO:0007669"/>
    <property type="project" value="UniProtKB-KW"/>
</dbReference>
<dbReference type="PANTHER" id="PTHR46831:SF1">
    <property type="entry name" value="ZINC FINGER MYND DOMAIN-CONTAINING PROTEIN 19"/>
    <property type="match status" value="1"/>
</dbReference>
<dbReference type="SUPFAM" id="SSF144232">
    <property type="entry name" value="HIT/MYND zinc finger-like"/>
    <property type="match status" value="1"/>
</dbReference>
<dbReference type="InterPro" id="IPR032978">
    <property type="entry name" value="ZMYND19"/>
</dbReference>
<keyword evidence="3" id="KW-0862">Zinc</keyword>